<keyword evidence="2 3" id="KW-0040">ANK repeat</keyword>
<feature type="repeat" description="ANK" evidence="3">
    <location>
        <begin position="61"/>
        <end position="93"/>
    </location>
</feature>
<dbReference type="PROSITE" id="PS50297">
    <property type="entry name" value="ANK_REP_REGION"/>
    <property type="match status" value="1"/>
</dbReference>
<comment type="caution">
    <text evidence="4">The sequence shown here is derived from an EMBL/GenBank/DDBJ whole genome shotgun (WGS) entry which is preliminary data.</text>
</comment>
<dbReference type="Gene3D" id="1.25.40.20">
    <property type="entry name" value="Ankyrin repeat-containing domain"/>
    <property type="match status" value="1"/>
</dbReference>
<accession>A0A3M0YZY5</accession>
<dbReference type="PANTHER" id="PTHR24198:SF165">
    <property type="entry name" value="ANKYRIN REPEAT-CONTAINING PROTEIN-RELATED"/>
    <property type="match status" value="1"/>
</dbReference>
<dbReference type="PANTHER" id="PTHR24198">
    <property type="entry name" value="ANKYRIN REPEAT AND PROTEIN KINASE DOMAIN-CONTAINING PROTEIN"/>
    <property type="match status" value="1"/>
</dbReference>
<protein>
    <submittedName>
        <fullName evidence="4">Ankyrin repeat domain-containing protein</fullName>
    </submittedName>
</protein>
<proteinExistence type="predicted"/>
<dbReference type="EMBL" id="RFKV01000014">
    <property type="protein sequence ID" value="RMD77652.1"/>
    <property type="molecule type" value="Genomic_DNA"/>
</dbReference>
<dbReference type="SUPFAM" id="SSF48403">
    <property type="entry name" value="Ankyrin repeat"/>
    <property type="match status" value="1"/>
</dbReference>
<feature type="repeat" description="ANK" evidence="3">
    <location>
        <begin position="28"/>
        <end position="60"/>
    </location>
</feature>
<gene>
    <name evidence="4" type="ORF">D6810_00380</name>
</gene>
<dbReference type="PROSITE" id="PS50088">
    <property type="entry name" value="ANK_REPEAT"/>
    <property type="match status" value="2"/>
</dbReference>
<dbReference type="AlphaFoldDB" id="A0A3M0YZY5"/>
<evidence type="ECO:0000256" key="1">
    <source>
        <dbReference type="ARBA" id="ARBA00022737"/>
    </source>
</evidence>
<dbReference type="Proteomes" id="UP000269410">
    <property type="component" value="Unassembled WGS sequence"/>
</dbReference>
<sequence>MKLKPVVLSSLSFQAFSSLKVSVFRFDLVRTPFHRTALWEYLEVTRLLISSRANVNAEDENGKTLLHKAARKGYSTIAKVLLAHGASSNARNHEDLTPFHKFSREQTLVMR</sequence>
<dbReference type="SMART" id="SM00248">
    <property type="entry name" value="ANK"/>
    <property type="match status" value="2"/>
</dbReference>
<evidence type="ECO:0000256" key="2">
    <source>
        <dbReference type="ARBA" id="ARBA00023043"/>
    </source>
</evidence>
<dbReference type="InterPro" id="IPR002110">
    <property type="entry name" value="Ankyrin_rpt"/>
</dbReference>
<dbReference type="InterPro" id="IPR036770">
    <property type="entry name" value="Ankyrin_rpt-contain_sf"/>
</dbReference>
<reference evidence="4 5" key="1">
    <citation type="submission" date="2018-10" db="EMBL/GenBank/DDBJ databases">
        <title>Thermophilic Lithotrophy and Phototrophy in an Intertidal, Iron-rich, Geothermal Spring.</title>
        <authorList>
            <person name="Ward L.M."/>
            <person name="Idei A."/>
            <person name="Nakagawa M."/>
            <person name="Ueno Y."/>
            <person name="Fischer W."/>
            <person name="Mcglynn S.E."/>
        </authorList>
    </citation>
    <scope>NUCLEOTIDE SEQUENCE [LARGE SCALE GENOMIC DNA]</scope>
    <source>
        <strain evidence="4">J137</strain>
    </source>
</reference>
<evidence type="ECO:0000313" key="5">
    <source>
        <dbReference type="Proteomes" id="UP000269410"/>
    </source>
</evidence>
<dbReference type="Pfam" id="PF12796">
    <property type="entry name" value="Ank_2"/>
    <property type="match status" value="1"/>
</dbReference>
<name>A0A3M0YZY5_9BACT</name>
<keyword evidence="1" id="KW-0677">Repeat</keyword>
<evidence type="ECO:0000313" key="4">
    <source>
        <dbReference type="EMBL" id="RMD77652.1"/>
    </source>
</evidence>
<evidence type="ECO:0000256" key="3">
    <source>
        <dbReference type="PROSITE-ProRule" id="PRU00023"/>
    </source>
</evidence>
<organism evidence="4 5">
    <name type="scientific">Candidatus Dojkabacteria bacterium</name>
    <dbReference type="NCBI Taxonomy" id="2099670"/>
    <lineage>
        <taxon>Bacteria</taxon>
        <taxon>Candidatus Dojkabacteria</taxon>
    </lineage>
</organism>